<reference evidence="1 2" key="1">
    <citation type="submission" date="2022-04" db="EMBL/GenBank/DDBJ databases">
        <title>Positive selection, recombination, and allopatry shape intraspecific diversity of widespread and dominant cyanobacteria.</title>
        <authorList>
            <person name="Wei J."/>
            <person name="Shu W."/>
            <person name="Hu C."/>
        </authorList>
    </citation>
    <scope>NUCLEOTIDE SEQUENCE [LARGE SCALE GENOMIC DNA]</scope>
    <source>
        <strain evidence="1 2">AS-A4</strain>
    </source>
</reference>
<organism evidence="1 2">
    <name type="scientific">Stenomitos frigidus AS-A4</name>
    <dbReference type="NCBI Taxonomy" id="2933935"/>
    <lineage>
        <taxon>Bacteria</taxon>
        <taxon>Bacillati</taxon>
        <taxon>Cyanobacteriota</taxon>
        <taxon>Cyanophyceae</taxon>
        <taxon>Leptolyngbyales</taxon>
        <taxon>Leptolyngbyaceae</taxon>
        <taxon>Stenomitos</taxon>
    </lineage>
</organism>
<keyword evidence="2" id="KW-1185">Reference proteome</keyword>
<comment type="caution">
    <text evidence="1">The sequence shown here is derived from an EMBL/GenBank/DDBJ whole genome shotgun (WGS) entry which is preliminary data.</text>
</comment>
<evidence type="ECO:0000313" key="1">
    <source>
        <dbReference type="EMBL" id="MEP1061068.1"/>
    </source>
</evidence>
<name>A0ABV0KP90_9CYAN</name>
<dbReference type="Proteomes" id="UP001476950">
    <property type="component" value="Unassembled WGS sequence"/>
</dbReference>
<accession>A0ABV0KP90</accession>
<protein>
    <submittedName>
        <fullName evidence="1">Uncharacterized protein</fullName>
    </submittedName>
</protein>
<dbReference type="EMBL" id="JAMPLM010000026">
    <property type="protein sequence ID" value="MEP1061068.1"/>
    <property type="molecule type" value="Genomic_DNA"/>
</dbReference>
<dbReference type="RefSeq" id="WP_190449848.1">
    <property type="nucleotide sequence ID" value="NZ_JAMPLM010000026.1"/>
</dbReference>
<sequence>MKQETLAKLQSADDPAEWESPVDFDWHEAMSRVRRLKPEIEQLTGRPFEIDENVQDASFFTELSLHKPGGKLNFIETVLAIRFSAFGNLFAVWNRSSEQFPPSVVEQVIKTTEHYGFIYVNADELDEQYTGQHEGFKTQSWWIRFFDYI</sequence>
<evidence type="ECO:0000313" key="2">
    <source>
        <dbReference type="Proteomes" id="UP001476950"/>
    </source>
</evidence>
<gene>
    <name evidence="1" type="ORF">NDI38_21790</name>
</gene>
<proteinExistence type="predicted"/>